<dbReference type="EMBL" id="GL883122">
    <property type="protein sequence ID" value="EGG03766.1"/>
    <property type="molecule type" value="Genomic_DNA"/>
</dbReference>
<feature type="compositionally biased region" description="Polar residues" evidence="1">
    <location>
        <begin position="1"/>
        <end position="16"/>
    </location>
</feature>
<organism evidence="3">
    <name type="scientific">Melampsora larici-populina (strain 98AG31 / pathotype 3-4-7)</name>
    <name type="common">Poplar leaf rust fungus</name>
    <dbReference type="NCBI Taxonomy" id="747676"/>
    <lineage>
        <taxon>Eukaryota</taxon>
        <taxon>Fungi</taxon>
        <taxon>Dikarya</taxon>
        <taxon>Basidiomycota</taxon>
        <taxon>Pucciniomycotina</taxon>
        <taxon>Pucciniomycetes</taxon>
        <taxon>Pucciniales</taxon>
        <taxon>Melampsoraceae</taxon>
        <taxon>Melampsora</taxon>
    </lineage>
</organism>
<reference evidence="3" key="1">
    <citation type="journal article" date="2011" name="Proc. Natl. Acad. Sci. U.S.A.">
        <title>Obligate biotrophy features unraveled by the genomic analysis of rust fungi.</title>
        <authorList>
            <person name="Duplessis S."/>
            <person name="Cuomo C.A."/>
            <person name="Lin Y.-C."/>
            <person name="Aerts A."/>
            <person name="Tisserant E."/>
            <person name="Veneault-Fourrey C."/>
            <person name="Joly D.L."/>
            <person name="Hacquard S."/>
            <person name="Amselem J."/>
            <person name="Cantarel B.L."/>
            <person name="Chiu R."/>
            <person name="Coutinho P.M."/>
            <person name="Feau N."/>
            <person name="Field M."/>
            <person name="Frey P."/>
            <person name="Gelhaye E."/>
            <person name="Goldberg J."/>
            <person name="Grabherr M.G."/>
            <person name="Kodira C.D."/>
            <person name="Kohler A."/>
            <person name="Kuees U."/>
            <person name="Lindquist E.A."/>
            <person name="Lucas S.M."/>
            <person name="Mago R."/>
            <person name="Mauceli E."/>
            <person name="Morin E."/>
            <person name="Murat C."/>
            <person name="Pangilinan J.L."/>
            <person name="Park R."/>
            <person name="Pearson M."/>
            <person name="Quesneville H."/>
            <person name="Rouhier N."/>
            <person name="Sakthikumar S."/>
            <person name="Salamov A.A."/>
            <person name="Schmutz J."/>
            <person name="Selles B."/>
            <person name="Shapiro H."/>
            <person name="Tanguay P."/>
            <person name="Tuskan G.A."/>
            <person name="Henrissat B."/>
            <person name="Van de Peer Y."/>
            <person name="Rouze P."/>
            <person name="Ellis J.G."/>
            <person name="Dodds P.N."/>
            <person name="Schein J.E."/>
            <person name="Zhong S."/>
            <person name="Hamelin R.C."/>
            <person name="Grigoriev I.V."/>
            <person name="Szabo L.J."/>
            <person name="Martin F."/>
        </authorList>
    </citation>
    <scope>NUCLEOTIDE SEQUENCE [LARGE SCALE GENOMIC DNA]</scope>
    <source>
        <strain evidence="3">98AG31 / pathotype 3-4-7</strain>
    </source>
</reference>
<dbReference type="GeneID" id="18923616"/>
<protein>
    <submittedName>
        <fullName evidence="2">Uncharacterized protein</fullName>
    </submittedName>
</protein>
<accession>F4RUW7</accession>
<evidence type="ECO:0000313" key="2">
    <source>
        <dbReference type="EMBL" id="EGG03766.1"/>
    </source>
</evidence>
<feature type="region of interest" description="Disordered" evidence="1">
    <location>
        <begin position="1"/>
        <end position="53"/>
    </location>
</feature>
<proteinExistence type="predicted"/>
<dbReference type="Proteomes" id="UP000001072">
    <property type="component" value="Unassembled WGS sequence"/>
</dbReference>
<dbReference type="VEuPathDB" id="FungiDB:MELLADRAFT_108967"/>
<dbReference type="RefSeq" id="XP_007412880.1">
    <property type="nucleotide sequence ID" value="XM_007412818.1"/>
</dbReference>
<evidence type="ECO:0000256" key="1">
    <source>
        <dbReference type="SAM" id="MobiDB-lite"/>
    </source>
</evidence>
<feature type="compositionally biased region" description="Basic and acidic residues" evidence="1">
    <location>
        <begin position="134"/>
        <end position="144"/>
    </location>
</feature>
<sequence>MSPQPTGTQFTPSSFKGASKRPRFDDEDDKSDSEHSGEAMEDSDEEEDSDLTHEDILERKKMKAARLKVMTHTRHCNEGIGKVAAQHETPKAATPLARAIHEYIRLLMGIPRKSRNQSALENAGVPKLPNPPSDEERQNWETRKQRRETFIRAAQDKAMRKYVERKGPGFKPNRKQRKTVEKDAAEMATLKTPMQPVIFTSRMSSGGRTRYAHHFGTQCEASLAMAGFPRCTFDWQASYDTPWNSAMSSIILSHWVKTYDANGARAFGILVSDNTAANREEILRRWVINKCSKFAEQNRQLELFKTDEGKKILNDHIEIVKRTTRKRLNKAKIVEARLTQAVRLFGQNSLEARMLDHPEVHSDEELVTSNGYATRQKLRLKWRSPELDTLINLLDQVHQKRQLLPREKRKAKQLVDRGVYAPESDQDKYPPKGFQLSLVSPSWYEQQEGLVIAELQLDESNRLDIRTSIEEVQDSFKSLASRAAEEAAANGSNSMVTGK</sequence>
<feature type="compositionally biased region" description="Acidic residues" evidence="1">
    <location>
        <begin position="39"/>
        <end position="49"/>
    </location>
</feature>
<dbReference type="HOGENOM" id="CLU_044497_0_0_1"/>
<name>F4RUW7_MELLP</name>
<dbReference type="AlphaFoldDB" id="F4RUW7"/>
<evidence type="ECO:0000313" key="3">
    <source>
        <dbReference type="Proteomes" id="UP000001072"/>
    </source>
</evidence>
<keyword evidence="3" id="KW-1185">Reference proteome</keyword>
<dbReference type="InParanoid" id="F4RUW7"/>
<dbReference type="KEGG" id="mlr:MELLADRAFT_108967"/>
<gene>
    <name evidence="2" type="ORF">MELLADRAFT_108967</name>
</gene>
<feature type="region of interest" description="Disordered" evidence="1">
    <location>
        <begin position="117"/>
        <end position="144"/>
    </location>
</feature>